<feature type="coiled-coil region" evidence="1">
    <location>
        <begin position="87"/>
        <end position="128"/>
    </location>
</feature>
<evidence type="ECO:0000313" key="5">
    <source>
        <dbReference type="EMBL" id="MEB5477047.1"/>
    </source>
</evidence>
<dbReference type="EMBL" id="VTDN01000005">
    <property type="protein sequence ID" value="MEB5477047.1"/>
    <property type="molecule type" value="Genomic_DNA"/>
</dbReference>
<name>A0ABU6DTS7_9GAMM</name>
<feature type="chain" id="PRO_5045608651" description="SH3 domain protein" evidence="4">
    <location>
        <begin position="22"/>
        <end position="163"/>
    </location>
</feature>
<gene>
    <name evidence="5" type="ORF">I2F25_08345</name>
</gene>
<accession>A0ABU6DTS7</accession>
<dbReference type="RefSeq" id="WP_195772870.1">
    <property type="nucleotide sequence ID" value="NZ_VTDN01000005.1"/>
</dbReference>
<feature type="region of interest" description="Disordered" evidence="2">
    <location>
        <begin position="31"/>
        <end position="75"/>
    </location>
</feature>
<sequence>MQRVVSRTFGVFMLLSASAWAVEPVSQTTPIPQAQPVANQPSSPSQNNASTTQVTKTNQSAPLVEPNSPAQLAQKKAEDDLKMKTLVKNQEVRMQQLEKANLDALAQNQALQLKNDNLGVQVQVLQSERTAQLFMYGAATLAIGVILGFVLAGYIYTKRRRQW</sequence>
<proteinExistence type="predicted"/>
<evidence type="ECO:0000256" key="4">
    <source>
        <dbReference type="SAM" id="SignalP"/>
    </source>
</evidence>
<comment type="caution">
    <text evidence="5">The sequence shown here is derived from an EMBL/GenBank/DDBJ whole genome shotgun (WGS) entry which is preliminary data.</text>
</comment>
<feature type="compositionally biased region" description="Polar residues" evidence="2">
    <location>
        <begin position="51"/>
        <end position="61"/>
    </location>
</feature>
<keyword evidence="1" id="KW-0175">Coiled coil</keyword>
<keyword evidence="3" id="KW-1133">Transmembrane helix</keyword>
<keyword evidence="3" id="KW-0472">Membrane</keyword>
<evidence type="ECO:0000256" key="3">
    <source>
        <dbReference type="SAM" id="Phobius"/>
    </source>
</evidence>
<dbReference type="Proteomes" id="UP001339883">
    <property type="component" value="Unassembled WGS sequence"/>
</dbReference>
<keyword evidence="4" id="KW-0732">Signal</keyword>
<evidence type="ECO:0000256" key="2">
    <source>
        <dbReference type="SAM" id="MobiDB-lite"/>
    </source>
</evidence>
<protein>
    <recommendedName>
        <fullName evidence="7">SH3 domain protein</fullName>
    </recommendedName>
</protein>
<evidence type="ECO:0000256" key="1">
    <source>
        <dbReference type="SAM" id="Coils"/>
    </source>
</evidence>
<evidence type="ECO:0000313" key="6">
    <source>
        <dbReference type="Proteomes" id="UP001339883"/>
    </source>
</evidence>
<organism evidence="5 6">
    <name type="scientific">Acinetobacter pollinis</name>
    <dbReference type="NCBI Taxonomy" id="2605270"/>
    <lineage>
        <taxon>Bacteria</taxon>
        <taxon>Pseudomonadati</taxon>
        <taxon>Pseudomonadota</taxon>
        <taxon>Gammaproteobacteria</taxon>
        <taxon>Moraxellales</taxon>
        <taxon>Moraxellaceae</taxon>
        <taxon>Acinetobacter</taxon>
    </lineage>
</organism>
<reference evidence="5 6" key="1">
    <citation type="submission" date="2019-08" db="EMBL/GenBank/DDBJ databases">
        <title>Five species of Acinetobacter isolated from floral nectar and animal pollinators.</title>
        <authorList>
            <person name="Hendry T.A."/>
        </authorList>
    </citation>
    <scope>NUCLEOTIDE SEQUENCE [LARGE SCALE GENOMIC DNA]</scope>
    <source>
        <strain evidence="5 6">MD18.27</strain>
    </source>
</reference>
<feature type="signal peptide" evidence="4">
    <location>
        <begin position="1"/>
        <end position="21"/>
    </location>
</feature>
<feature type="transmembrane region" description="Helical" evidence="3">
    <location>
        <begin position="133"/>
        <end position="156"/>
    </location>
</feature>
<feature type="compositionally biased region" description="Low complexity" evidence="2">
    <location>
        <begin position="32"/>
        <end position="50"/>
    </location>
</feature>
<evidence type="ECO:0008006" key="7">
    <source>
        <dbReference type="Google" id="ProtNLM"/>
    </source>
</evidence>
<keyword evidence="6" id="KW-1185">Reference proteome</keyword>
<keyword evidence="3" id="KW-0812">Transmembrane</keyword>